<dbReference type="HOGENOM" id="CLU_1886225_0_0_1"/>
<evidence type="ECO:0000313" key="4">
    <source>
        <dbReference type="Proteomes" id="UP000001072"/>
    </source>
</evidence>
<name>F4SAA0_MELLP</name>
<accession>F4SAA0</accession>
<feature type="transmembrane region" description="Helical" evidence="2">
    <location>
        <begin position="89"/>
        <end position="111"/>
    </location>
</feature>
<evidence type="ECO:0000256" key="1">
    <source>
        <dbReference type="SAM" id="MobiDB-lite"/>
    </source>
</evidence>
<keyword evidence="2" id="KW-0812">Transmembrane</keyword>
<protein>
    <submittedName>
        <fullName evidence="3">Uncharacterized protein</fullName>
    </submittedName>
</protein>
<dbReference type="AlphaFoldDB" id="F4SAA0"/>
<dbReference type="RefSeq" id="XP_007418281.1">
    <property type="nucleotide sequence ID" value="XM_007418219.1"/>
</dbReference>
<feature type="compositionally biased region" description="Polar residues" evidence="1">
    <location>
        <begin position="21"/>
        <end position="35"/>
    </location>
</feature>
<feature type="region of interest" description="Disordered" evidence="1">
    <location>
        <begin position="1"/>
        <end position="59"/>
    </location>
</feature>
<proteinExistence type="predicted"/>
<dbReference type="InParanoid" id="F4SAA0"/>
<dbReference type="GeneID" id="18931214"/>
<dbReference type="VEuPathDB" id="FungiDB:MELLADRAFT_69322"/>
<keyword evidence="2" id="KW-0472">Membrane</keyword>
<keyword evidence="2" id="KW-1133">Transmembrane helix</keyword>
<dbReference type="Proteomes" id="UP000001072">
    <property type="component" value="Unassembled WGS sequence"/>
</dbReference>
<dbReference type="KEGG" id="mlr:MELLADRAFT_69322"/>
<dbReference type="EMBL" id="GL883176">
    <property type="protein sequence ID" value="EGF98439.1"/>
    <property type="molecule type" value="Genomic_DNA"/>
</dbReference>
<gene>
    <name evidence="3" type="ORF">MELLADRAFT_69322</name>
</gene>
<sequence length="135" mass="14295">MVHKDSTAKITTTHTIDTPAGLNSTNSDRASSGGETPTKKDSAGKTTAPPMAGSSMVPGFMSPDGKCACPGMAPASDSPLLMPDNNTTVSTLCVFLFCLFMDFELFTPIFWAHYSLSRALFGGSAPDKTIFEFLM</sequence>
<evidence type="ECO:0000256" key="2">
    <source>
        <dbReference type="SAM" id="Phobius"/>
    </source>
</evidence>
<keyword evidence="4" id="KW-1185">Reference proteome</keyword>
<reference evidence="4" key="1">
    <citation type="journal article" date="2011" name="Proc. Natl. Acad. Sci. U.S.A.">
        <title>Obligate biotrophy features unraveled by the genomic analysis of rust fungi.</title>
        <authorList>
            <person name="Duplessis S."/>
            <person name="Cuomo C.A."/>
            <person name="Lin Y.-C."/>
            <person name="Aerts A."/>
            <person name="Tisserant E."/>
            <person name="Veneault-Fourrey C."/>
            <person name="Joly D.L."/>
            <person name="Hacquard S."/>
            <person name="Amselem J."/>
            <person name="Cantarel B.L."/>
            <person name="Chiu R."/>
            <person name="Coutinho P.M."/>
            <person name="Feau N."/>
            <person name="Field M."/>
            <person name="Frey P."/>
            <person name="Gelhaye E."/>
            <person name="Goldberg J."/>
            <person name="Grabherr M.G."/>
            <person name="Kodira C.D."/>
            <person name="Kohler A."/>
            <person name="Kuees U."/>
            <person name="Lindquist E.A."/>
            <person name="Lucas S.M."/>
            <person name="Mago R."/>
            <person name="Mauceli E."/>
            <person name="Morin E."/>
            <person name="Murat C."/>
            <person name="Pangilinan J.L."/>
            <person name="Park R."/>
            <person name="Pearson M."/>
            <person name="Quesneville H."/>
            <person name="Rouhier N."/>
            <person name="Sakthikumar S."/>
            <person name="Salamov A.A."/>
            <person name="Schmutz J."/>
            <person name="Selles B."/>
            <person name="Shapiro H."/>
            <person name="Tanguay P."/>
            <person name="Tuskan G.A."/>
            <person name="Henrissat B."/>
            <person name="Van de Peer Y."/>
            <person name="Rouze P."/>
            <person name="Ellis J.G."/>
            <person name="Dodds P.N."/>
            <person name="Schein J.E."/>
            <person name="Zhong S."/>
            <person name="Hamelin R.C."/>
            <person name="Grigoriev I.V."/>
            <person name="Szabo L.J."/>
            <person name="Martin F."/>
        </authorList>
    </citation>
    <scope>NUCLEOTIDE SEQUENCE [LARGE SCALE GENOMIC DNA]</scope>
    <source>
        <strain evidence="4">98AG31 / pathotype 3-4-7</strain>
    </source>
</reference>
<feature type="compositionally biased region" description="Low complexity" evidence="1">
    <location>
        <begin position="8"/>
        <end position="18"/>
    </location>
</feature>
<organism evidence="4">
    <name type="scientific">Melampsora larici-populina (strain 98AG31 / pathotype 3-4-7)</name>
    <name type="common">Poplar leaf rust fungus</name>
    <dbReference type="NCBI Taxonomy" id="747676"/>
    <lineage>
        <taxon>Eukaryota</taxon>
        <taxon>Fungi</taxon>
        <taxon>Dikarya</taxon>
        <taxon>Basidiomycota</taxon>
        <taxon>Pucciniomycotina</taxon>
        <taxon>Pucciniomycetes</taxon>
        <taxon>Pucciniales</taxon>
        <taxon>Melampsoraceae</taxon>
        <taxon>Melampsora</taxon>
    </lineage>
</organism>
<evidence type="ECO:0000313" key="3">
    <source>
        <dbReference type="EMBL" id="EGF98439.1"/>
    </source>
</evidence>